<protein>
    <recommendedName>
        <fullName evidence="2">Transglutaminase-like domain-containing protein</fullName>
    </recommendedName>
</protein>
<dbReference type="Gene3D" id="3.10.620.30">
    <property type="match status" value="1"/>
</dbReference>
<dbReference type="SUPFAM" id="SSF54001">
    <property type="entry name" value="Cysteine proteinases"/>
    <property type="match status" value="1"/>
</dbReference>
<name>A0A918LWZ0_9ACTN</name>
<evidence type="ECO:0000256" key="1">
    <source>
        <dbReference type="SAM" id="MobiDB-lite"/>
    </source>
</evidence>
<dbReference type="RefSeq" id="WP_189205558.1">
    <property type="nucleotide sequence ID" value="NZ_BMQQ01000055.1"/>
</dbReference>
<comment type="caution">
    <text evidence="3">The sequence shown here is derived from an EMBL/GenBank/DDBJ whole genome shotgun (WGS) entry which is preliminary data.</text>
</comment>
<evidence type="ECO:0000313" key="4">
    <source>
        <dbReference type="Proteomes" id="UP000619486"/>
    </source>
</evidence>
<dbReference type="AlphaFoldDB" id="A0A918LWZ0"/>
<organism evidence="3 4">
    <name type="scientific">Streptomyces purpureus</name>
    <dbReference type="NCBI Taxonomy" id="1951"/>
    <lineage>
        <taxon>Bacteria</taxon>
        <taxon>Bacillati</taxon>
        <taxon>Actinomycetota</taxon>
        <taxon>Actinomycetes</taxon>
        <taxon>Kitasatosporales</taxon>
        <taxon>Streptomycetaceae</taxon>
        <taxon>Streptomyces</taxon>
    </lineage>
</organism>
<dbReference type="Pfam" id="PF01841">
    <property type="entry name" value="Transglut_core"/>
    <property type="match status" value="1"/>
</dbReference>
<dbReference type="Proteomes" id="UP000619486">
    <property type="component" value="Unassembled WGS sequence"/>
</dbReference>
<dbReference type="InterPro" id="IPR038765">
    <property type="entry name" value="Papain-like_cys_pep_sf"/>
</dbReference>
<reference evidence="3" key="2">
    <citation type="submission" date="2020-09" db="EMBL/GenBank/DDBJ databases">
        <authorList>
            <person name="Sun Q."/>
            <person name="Ohkuma M."/>
        </authorList>
    </citation>
    <scope>NUCLEOTIDE SEQUENCE</scope>
    <source>
        <strain evidence="3">JCM 3172</strain>
    </source>
</reference>
<keyword evidence="4" id="KW-1185">Reference proteome</keyword>
<sequence length="332" mass="35912">MNDRPVPPVTAAELRLRWMPAVERLPEIPAEYRRPELSVRSAARLLGVDEQAVKHLIDAGLSAQEQPYGMVLDRYDLLNLGLLAGTGRSAAEAAELRWTAQPAGPPAGWTTARRLRLALASHCSAGCTRAPGPPLCATALAEQTATVHTWRTLRPGGRVLAEVTLRGRRCRARSRAAREVFGEIYDGLLTGRYRYARLPPALAARPERALAAGALDPVTAALVMAVHARAAGLEARTRAGFLLAPPGPRQTAALPHAWTEIRECGHWLPLDPLQAYRAGRHPDFADFCRGSRPNWLLPLTHEAHCPATAHRCSDGGVPETSCRQLPGGGRCP</sequence>
<feature type="region of interest" description="Disordered" evidence="1">
    <location>
        <begin position="310"/>
        <end position="332"/>
    </location>
</feature>
<gene>
    <name evidence="3" type="ORF">GCM10014713_68420</name>
</gene>
<evidence type="ECO:0000313" key="3">
    <source>
        <dbReference type="EMBL" id="GGT66015.1"/>
    </source>
</evidence>
<evidence type="ECO:0000259" key="2">
    <source>
        <dbReference type="Pfam" id="PF01841"/>
    </source>
</evidence>
<reference evidence="3" key="1">
    <citation type="journal article" date="2014" name="Int. J. Syst. Evol. Microbiol.">
        <title>Complete genome sequence of Corynebacterium casei LMG S-19264T (=DSM 44701T), isolated from a smear-ripened cheese.</title>
        <authorList>
            <consortium name="US DOE Joint Genome Institute (JGI-PGF)"/>
            <person name="Walter F."/>
            <person name="Albersmeier A."/>
            <person name="Kalinowski J."/>
            <person name="Ruckert C."/>
        </authorList>
    </citation>
    <scope>NUCLEOTIDE SEQUENCE</scope>
    <source>
        <strain evidence="3">JCM 3172</strain>
    </source>
</reference>
<dbReference type="InterPro" id="IPR002931">
    <property type="entry name" value="Transglutaminase-like"/>
</dbReference>
<accession>A0A918LWZ0</accession>
<feature type="domain" description="Transglutaminase-like" evidence="2">
    <location>
        <begin position="195"/>
        <end position="272"/>
    </location>
</feature>
<proteinExistence type="predicted"/>
<dbReference type="EMBL" id="BMQQ01000055">
    <property type="protein sequence ID" value="GGT66015.1"/>
    <property type="molecule type" value="Genomic_DNA"/>
</dbReference>